<dbReference type="EMBL" id="FNVB01000006">
    <property type="protein sequence ID" value="SEG83486.1"/>
    <property type="molecule type" value="Genomic_DNA"/>
</dbReference>
<organism evidence="2 5">
    <name type="scientific">Saccharopolyspora kobensis</name>
    <dbReference type="NCBI Taxonomy" id="146035"/>
    <lineage>
        <taxon>Bacteria</taxon>
        <taxon>Bacillati</taxon>
        <taxon>Actinomycetota</taxon>
        <taxon>Actinomycetes</taxon>
        <taxon>Pseudonocardiales</taxon>
        <taxon>Pseudonocardiaceae</taxon>
        <taxon>Saccharopolyspora</taxon>
    </lineage>
</organism>
<evidence type="ECO:0000313" key="2">
    <source>
        <dbReference type="EMBL" id="SEG83486.1"/>
    </source>
</evidence>
<evidence type="ECO:0000313" key="3">
    <source>
        <dbReference type="EMBL" id="SFE31479.1"/>
    </source>
</evidence>
<gene>
    <name evidence="2" type="ORF">SAMN02982929_04270</name>
    <name evidence="3" type="ORF">SAMN05216506_110187</name>
</gene>
<dbReference type="Proteomes" id="UP000236729">
    <property type="component" value="Unassembled WGS sequence"/>
</dbReference>
<dbReference type="EMBL" id="FOME01000010">
    <property type="protein sequence ID" value="SFE31479.1"/>
    <property type="molecule type" value="Genomic_DNA"/>
</dbReference>
<evidence type="ECO:0000313" key="5">
    <source>
        <dbReference type="Proteomes" id="UP000236729"/>
    </source>
</evidence>
<dbReference type="AlphaFoldDB" id="A0A1H6DFW3"/>
<proteinExistence type="predicted"/>
<feature type="transmembrane region" description="Helical" evidence="1">
    <location>
        <begin position="56"/>
        <end position="77"/>
    </location>
</feature>
<evidence type="ECO:0000256" key="1">
    <source>
        <dbReference type="SAM" id="Phobius"/>
    </source>
</evidence>
<keyword evidence="1" id="KW-0812">Transmembrane</keyword>
<reference evidence="4 5" key="1">
    <citation type="submission" date="2016-10" db="EMBL/GenBank/DDBJ databases">
        <authorList>
            <person name="Varghese N."/>
            <person name="Submissions S."/>
        </authorList>
    </citation>
    <scope>NUCLEOTIDE SEQUENCE [LARGE SCALE GENOMIC DNA]</scope>
    <source>
        <strain evidence="5">ATCC 20501</strain>
        <strain evidence="3 4">CGMCC 4.3529</strain>
    </source>
</reference>
<protein>
    <submittedName>
        <fullName evidence="2">Uncharacterized protein</fullName>
    </submittedName>
</protein>
<dbReference type="SMR" id="A0A1H6DFW3"/>
<feature type="transmembrane region" description="Helical" evidence="1">
    <location>
        <begin position="12"/>
        <end position="36"/>
    </location>
</feature>
<feature type="transmembrane region" description="Helical" evidence="1">
    <location>
        <begin position="89"/>
        <end position="107"/>
    </location>
</feature>
<accession>A0A1H6DFW3</accession>
<dbReference type="RefSeq" id="WP_093356205.1">
    <property type="nucleotide sequence ID" value="NZ_FNVB01000006.1"/>
</dbReference>
<keyword evidence="1" id="KW-0472">Membrane</keyword>
<name>A0A1H6DFW3_9PSEU</name>
<keyword evidence="1" id="KW-1133">Transmembrane helix</keyword>
<reference evidence="2" key="2">
    <citation type="submission" date="2016-10" db="EMBL/GenBank/DDBJ databases">
        <authorList>
            <person name="de Groot N.N."/>
        </authorList>
    </citation>
    <scope>NUCLEOTIDE SEQUENCE [LARGE SCALE GENOMIC DNA]</scope>
    <source>
        <strain evidence="2">ATCC 20501</strain>
    </source>
</reference>
<dbReference type="Proteomes" id="UP000199690">
    <property type="component" value="Unassembled WGS sequence"/>
</dbReference>
<accession>A0A1I1ZIE9</accession>
<evidence type="ECO:0000313" key="4">
    <source>
        <dbReference type="Proteomes" id="UP000199690"/>
    </source>
</evidence>
<sequence>MISEGNTTAPIGARVLVTLATCAVLVPWSLFCAVLVGLSAMCTDDFDNSDCAETMSLPIALGLLGLVLAAVQLVVALRGRTTKSVLLRGIPALALAPAGLFALYVTFVQ</sequence>
<keyword evidence="4" id="KW-1185">Reference proteome</keyword>